<dbReference type="Proteomes" id="UP000035080">
    <property type="component" value="Chromosome"/>
</dbReference>
<evidence type="ECO:0000313" key="3">
    <source>
        <dbReference type="Proteomes" id="UP000035080"/>
    </source>
</evidence>
<dbReference type="InterPro" id="IPR011067">
    <property type="entry name" value="Plasmid_toxin/cell-grow_inhib"/>
</dbReference>
<name>A0ABX6HNM6_9BURK</name>
<dbReference type="InterPro" id="IPR003477">
    <property type="entry name" value="PemK-like"/>
</dbReference>
<evidence type="ECO:0000256" key="1">
    <source>
        <dbReference type="SAM" id="MobiDB-lite"/>
    </source>
</evidence>
<sequence>MVRRGEVWVVSLDPAVGCEIRKTRPCVVISPTDLRKHLRSVIVAPMTSSLHASRYRIPAMFSGRRGAVTLDQIRSIDRRRLVRRVGAFDCATLKATMGGLREVFAEEMGEERHESYCPGDSNEKGSRRSPF</sequence>
<feature type="region of interest" description="Disordered" evidence="1">
    <location>
        <begin position="110"/>
        <end position="131"/>
    </location>
</feature>
<dbReference type="PANTHER" id="PTHR33988:SF2">
    <property type="entry name" value="ENDORIBONUCLEASE MAZF"/>
    <property type="match status" value="1"/>
</dbReference>
<accession>A0ABX6HNM6</accession>
<dbReference type="Gene3D" id="2.30.30.110">
    <property type="match status" value="1"/>
</dbReference>
<dbReference type="EMBL" id="CP047385">
    <property type="protein sequence ID" value="QHF12403.1"/>
    <property type="molecule type" value="Genomic_DNA"/>
</dbReference>
<proteinExistence type="predicted"/>
<gene>
    <name evidence="2" type="ORF">PI93_006900</name>
</gene>
<dbReference type="SUPFAM" id="SSF50118">
    <property type="entry name" value="Cell growth inhibitor/plasmid maintenance toxic component"/>
    <property type="match status" value="1"/>
</dbReference>
<organism evidence="2 3">
    <name type="scientific">Pandoraea fibrosis</name>
    <dbReference type="NCBI Taxonomy" id="1891094"/>
    <lineage>
        <taxon>Bacteria</taxon>
        <taxon>Pseudomonadati</taxon>
        <taxon>Pseudomonadota</taxon>
        <taxon>Betaproteobacteria</taxon>
        <taxon>Burkholderiales</taxon>
        <taxon>Burkholderiaceae</taxon>
        <taxon>Pandoraea</taxon>
    </lineage>
</organism>
<protein>
    <submittedName>
        <fullName evidence="2">Type II toxin-antitoxin system PemK/MazF family toxin</fullName>
    </submittedName>
</protein>
<dbReference type="PANTHER" id="PTHR33988">
    <property type="entry name" value="ENDORIBONUCLEASE MAZF-RELATED"/>
    <property type="match status" value="1"/>
</dbReference>
<reference evidence="2 3" key="1">
    <citation type="journal article" date="2015" name="Genome Announc.">
        <title>Genome Sequences of Two Pandoraea pnomenusa Isolates Recovered 11 Months Apart from a Cystic Fibrosis Patient.</title>
        <authorList>
            <person name="Ee R."/>
            <person name="Ambrose M."/>
            <person name="Lazenby J."/>
            <person name="Williams P."/>
            <person name="Chan K.G."/>
            <person name="Roddam L."/>
        </authorList>
    </citation>
    <scope>NUCLEOTIDE SEQUENCE [LARGE SCALE GENOMIC DNA]</scope>
    <source>
        <strain evidence="2 3">6399</strain>
    </source>
</reference>
<dbReference type="Pfam" id="PF02452">
    <property type="entry name" value="PemK_toxin"/>
    <property type="match status" value="1"/>
</dbReference>
<evidence type="ECO:0000313" key="2">
    <source>
        <dbReference type="EMBL" id="QHF12403.1"/>
    </source>
</evidence>
<keyword evidence="3" id="KW-1185">Reference proteome</keyword>